<sequence length="126" mass="14084">MAAKLLEILQGSAVTPPAAMDQWTAVDNPQLSPDDETRGLVRKKKARWTRKDDERLGSLGARNWCWWEIKQQFPHWTVAALQQRGGGCAITFGHCGFRQVALWRLSTAQEPSVLLKLPNTATDATN</sequence>
<name>C6HID1_AJECH</name>
<dbReference type="EMBL" id="GG692428">
    <property type="protein sequence ID" value="EER40059.1"/>
    <property type="molecule type" value="Genomic_DNA"/>
</dbReference>
<dbReference type="VEuPathDB" id="FungiDB:HCDG_06281"/>
<gene>
    <name evidence="1" type="ORF">HCDG_06281</name>
</gene>
<dbReference type="Proteomes" id="UP000002624">
    <property type="component" value="Unassembled WGS sequence"/>
</dbReference>
<dbReference type="AlphaFoldDB" id="C6HID1"/>
<dbReference type="HOGENOM" id="CLU_1981019_0_0_1"/>
<organism evidence="1 2">
    <name type="scientific">Ajellomyces capsulatus (strain H143)</name>
    <name type="common">Darling's disease fungus</name>
    <name type="synonym">Histoplasma capsulatum</name>
    <dbReference type="NCBI Taxonomy" id="544712"/>
    <lineage>
        <taxon>Eukaryota</taxon>
        <taxon>Fungi</taxon>
        <taxon>Dikarya</taxon>
        <taxon>Ascomycota</taxon>
        <taxon>Pezizomycotina</taxon>
        <taxon>Eurotiomycetes</taxon>
        <taxon>Eurotiomycetidae</taxon>
        <taxon>Onygenales</taxon>
        <taxon>Ajellomycetaceae</taxon>
        <taxon>Histoplasma</taxon>
    </lineage>
</organism>
<protein>
    <recommendedName>
        <fullName evidence="3">Myb-like domain-containing protein</fullName>
    </recommendedName>
</protein>
<evidence type="ECO:0000313" key="2">
    <source>
        <dbReference type="Proteomes" id="UP000002624"/>
    </source>
</evidence>
<accession>C6HID1</accession>
<reference evidence="2" key="1">
    <citation type="submission" date="2009-05" db="EMBL/GenBank/DDBJ databases">
        <title>The genome sequence of Ajellomyces capsulatus strain H143.</title>
        <authorList>
            <person name="Champion M."/>
            <person name="Cuomo C.A."/>
            <person name="Ma L.-J."/>
            <person name="Henn M.R."/>
            <person name="Sil A."/>
            <person name="Goldman B."/>
            <person name="Young S.K."/>
            <person name="Kodira C.D."/>
            <person name="Zeng Q."/>
            <person name="Koehrsen M."/>
            <person name="Alvarado L."/>
            <person name="Berlin A.M."/>
            <person name="Borenstein D."/>
            <person name="Chen Z."/>
            <person name="Engels R."/>
            <person name="Freedman E."/>
            <person name="Gellesch M."/>
            <person name="Goldberg J."/>
            <person name="Griggs A."/>
            <person name="Gujja S."/>
            <person name="Heiman D.I."/>
            <person name="Hepburn T.A."/>
            <person name="Howarth C."/>
            <person name="Jen D."/>
            <person name="Larson L."/>
            <person name="Lewis B."/>
            <person name="Mehta T."/>
            <person name="Park D."/>
            <person name="Pearson M."/>
            <person name="Roberts A."/>
            <person name="Saif S."/>
            <person name="Shea T.D."/>
            <person name="Shenoy N."/>
            <person name="Sisk P."/>
            <person name="Stolte C."/>
            <person name="Sykes S."/>
            <person name="Walk T."/>
            <person name="White J."/>
            <person name="Yandava C."/>
            <person name="Klein B."/>
            <person name="McEwen J.G."/>
            <person name="Puccia R."/>
            <person name="Goldman G.H."/>
            <person name="Felipe M.S."/>
            <person name="Nino-Vega G."/>
            <person name="San-Blas G."/>
            <person name="Taylor J.W."/>
            <person name="Mendoza L."/>
            <person name="Galagan J.E."/>
            <person name="Nusbaum C."/>
            <person name="Birren B.W."/>
        </authorList>
    </citation>
    <scope>NUCLEOTIDE SEQUENCE [LARGE SCALE GENOMIC DNA]</scope>
    <source>
        <strain evidence="2">H143</strain>
    </source>
</reference>
<evidence type="ECO:0000313" key="1">
    <source>
        <dbReference type="EMBL" id="EER40059.1"/>
    </source>
</evidence>
<proteinExistence type="predicted"/>
<evidence type="ECO:0008006" key="3">
    <source>
        <dbReference type="Google" id="ProtNLM"/>
    </source>
</evidence>